<dbReference type="Pfam" id="PF04321">
    <property type="entry name" value="RmlD_sub_bind"/>
    <property type="match status" value="1"/>
</dbReference>
<dbReference type="AlphaFoldDB" id="A0AA49FNP5"/>
<comment type="catalytic activity">
    <reaction evidence="5 6">
        <text>dTDP-beta-L-rhamnose + NADP(+) = dTDP-4-dehydro-beta-L-rhamnose + NADPH + H(+)</text>
        <dbReference type="Rhea" id="RHEA:21796"/>
        <dbReference type="ChEBI" id="CHEBI:15378"/>
        <dbReference type="ChEBI" id="CHEBI:57510"/>
        <dbReference type="ChEBI" id="CHEBI:57783"/>
        <dbReference type="ChEBI" id="CHEBI:58349"/>
        <dbReference type="ChEBI" id="CHEBI:62830"/>
        <dbReference type="EC" id="1.1.1.133"/>
    </reaction>
</comment>
<dbReference type="KEGG" id="npv:OHM77_05425"/>
<evidence type="ECO:0000256" key="1">
    <source>
        <dbReference type="ARBA" id="ARBA00004781"/>
    </source>
</evidence>
<dbReference type="GO" id="GO:0008831">
    <property type="term" value="F:dTDP-4-dehydrorhamnose reductase activity"/>
    <property type="evidence" value="ECO:0007669"/>
    <property type="project" value="UniProtKB-EC"/>
</dbReference>
<evidence type="ECO:0000259" key="7">
    <source>
        <dbReference type="Pfam" id="PF04321"/>
    </source>
</evidence>
<dbReference type="EMBL" id="CP107246">
    <property type="protein sequence ID" value="WIM06707.1"/>
    <property type="molecule type" value="Genomic_DNA"/>
</dbReference>
<dbReference type="Gene3D" id="3.40.50.720">
    <property type="entry name" value="NAD(P)-binding Rossmann-like Domain"/>
    <property type="match status" value="1"/>
</dbReference>
<evidence type="ECO:0000256" key="5">
    <source>
        <dbReference type="ARBA" id="ARBA00048200"/>
    </source>
</evidence>
<dbReference type="InterPro" id="IPR036291">
    <property type="entry name" value="NAD(P)-bd_dom_sf"/>
</dbReference>
<comment type="similarity">
    <text evidence="2 6">Belongs to the dTDP-4-dehydrorhamnose reductase family.</text>
</comment>
<evidence type="ECO:0000256" key="4">
    <source>
        <dbReference type="ARBA" id="ARBA00017099"/>
    </source>
</evidence>
<dbReference type="PANTHER" id="PTHR10491">
    <property type="entry name" value="DTDP-4-DEHYDRORHAMNOSE REDUCTASE"/>
    <property type="match status" value="1"/>
</dbReference>
<sequence>MIRILLTGKNGQVGRELERTLAPLGEVIALDRSGLDLADPDRIRAAVREAKPGIIVNAAAWTAVDRAESEEAAALAINGAAPGILAEESKRLGALLVHYSTDYVFNGTSARAYTEDDEPNPVGAYGRTKLAGEQAIRAAGGRHLIFRTSWVYGLHGHNFLKTILRLAAERDELRVVADQVGAPTWSRMIAEATALAIARLDGQDGLYHLTAAGETSWHGFAEAILAGALQAGLLECSPPVRRITTADFPTPARRPANSRLDNARLAADFGIALPGWGRQLDLCLGGDQL</sequence>
<comment type="cofactor">
    <cofactor evidence="6">
        <name>Mg(2+)</name>
        <dbReference type="ChEBI" id="CHEBI:18420"/>
    </cofactor>
    <text evidence="6">Binds 1 Mg(2+) ion per monomer.</text>
</comment>
<dbReference type="Gene3D" id="3.90.25.10">
    <property type="entry name" value="UDP-galactose 4-epimerase, domain 1"/>
    <property type="match status" value="1"/>
</dbReference>
<gene>
    <name evidence="8" type="primary">rfbD</name>
    <name evidence="8" type="ORF">OHM77_05425</name>
</gene>
<proteinExistence type="inferred from homology"/>
<comment type="function">
    <text evidence="6">Catalyzes the reduction of dTDP-6-deoxy-L-lyxo-4-hexulose to yield dTDP-L-rhamnose.</text>
</comment>
<evidence type="ECO:0000313" key="8">
    <source>
        <dbReference type="EMBL" id="WIM06707.1"/>
    </source>
</evidence>
<comment type="pathway">
    <text evidence="1 6">Carbohydrate biosynthesis; dTDP-L-rhamnose biosynthesis.</text>
</comment>
<dbReference type="PANTHER" id="PTHR10491:SF4">
    <property type="entry name" value="METHIONINE ADENOSYLTRANSFERASE 2 SUBUNIT BETA"/>
    <property type="match status" value="1"/>
</dbReference>
<organism evidence="8">
    <name type="scientific">Candidatus Nitricoxidivorans perseverans</name>
    <dbReference type="NCBI Taxonomy" id="2975601"/>
    <lineage>
        <taxon>Bacteria</taxon>
        <taxon>Pseudomonadati</taxon>
        <taxon>Pseudomonadota</taxon>
        <taxon>Betaproteobacteria</taxon>
        <taxon>Nitrosomonadales</taxon>
        <taxon>Sterolibacteriaceae</taxon>
        <taxon>Candidatus Nitricoxidivorans</taxon>
    </lineage>
</organism>
<name>A0AA49FNP5_9PROT</name>
<reference evidence="8" key="1">
    <citation type="journal article" date="2023" name="Nat. Microbiol.">
        <title>Enrichment and characterization of a nitric oxide-reducing microbial community in a continuous bioreactor.</title>
        <authorList>
            <person name="Garrido-Amador P."/>
            <person name="Stortenbeker N."/>
            <person name="Wessels H.J.C.T."/>
            <person name="Speth D.R."/>
            <person name="Garcia-Heredia I."/>
            <person name="Kartal B."/>
        </authorList>
    </citation>
    <scope>NUCLEOTIDE SEQUENCE</scope>
    <source>
        <strain evidence="8">MAG1</strain>
    </source>
</reference>
<dbReference type="CDD" id="cd05254">
    <property type="entry name" value="dTDP_HR_like_SDR_e"/>
    <property type="match status" value="1"/>
</dbReference>
<dbReference type="GO" id="GO:0019305">
    <property type="term" value="P:dTDP-rhamnose biosynthetic process"/>
    <property type="evidence" value="ECO:0007669"/>
    <property type="project" value="TreeGrafter"/>
</dbReference>
<dbReference type="SUPFAM" id="SSF51735">
    <property type="entry name" value="NAD(P)-binding Rossmann-fold domains"/>
    <property type="match status" value="1"/>
</dbReference>
<dbReference type="EC" id="1.1.1.133" evidence="3 6"/>
<dbReference type="InterPro" id="IPR005913">
    <property type="entry name" value="dTDP_dehydrorham_reduct"/>
</dbReference>
<dbReference type="InterPro" id="IPR029903">
    <property type="entry name" value="RmlD-like-bd"/>
</dbReference>
<evidence type="ECO:0000256" key="6">
    <source>
        <dbReference type="RuleBase" id="RU364082"/>
    </source>
</evidence>
<evidence type="ECO:0000256" key="3">
    <source>
        <dbReference type="ARBA" id="ARBA00012929"/>
    </source>
</evidence>
<dbReference type="NCBIfam" id="TIGR01214">
    <property type="entry name" value="rmlD"/>
    <property type="match status" value="1"/>
</dbReference>
<keyword evidence="6" id="KW-0521">NADP</keyword>
<dbReference type="GO" id="GO:0005829">
    <property type="term" value="C:cytosol"/>
    <property type="evidence" value="ECO:0007669"/>
    <property type="project" value="TreeGrafter"/>
</dbReference>
<accession>A0AA49FNP5</accession>
<protein>
    <recommendedName>
        <fullName evidence="4 6">dTDP-4-dehydrorhamnose reductase</fullName>
        <ecNumber evidence="3 6">1.1.1.133</ecNumber>
    </recommendedName>
</protein>
<dbReference type="Proteomes" id="UP001234916">
    <property type="component" value="Chromosome"/>
</dbReference>
<evidence type="ECO:0000256" key="2">
    <source>
        <dbReference type="ARBA" id="ARBA00010944"/>
    </source>
</evidence>
<keyword evidence="6 8" id="KW-0560">Oxidoreductase</keyword>
<feature type="domain" description="RmlD-like substrate binding" evidence="7">
    <location>
        <begin position="3"/>
        <end position="284"/>
    </location>
</feature>